<dbReference type="CDD" id="cd00167">
    <property type="entry name" value="SANT"/>
    <property type="match status" value="1"/>
</dbReference>
<name>A0AA39QMB6_9AGAR</name>
<feature type="region of interest" description="Disordered" evidence="1">
    <location>
        <begin position="552"/>
        <end position="609"/>
    </location>
</feature>
<dbReference type="PANTHER" id="PTHR28079:SF1">
    <property type="entry name" value="RNA POLYMERASE I-SPECIFIC TRANSCRIPTION INITIATION FACTOR RRN5"/>
    <property type="match status" value="1"/>
</dbReference>
<feature type="compositionally biased region" description="Basic residues" evidence="1">
    <location>
        <begin position="339"/>
        <end position="355"/>
    </location>
</feature>
<feature type="compositionally biased region" description="Polar residues" evidence="1">
    <location>
        <begin position="398"/>
        <end position="407"/>
    </location>
</feature>
<feature type="region of interest" description="Disordered" evidence="1">
    <location>
        <begin position="281"/>
        <end position="300"/>
    </location>
</feature>
<proteinExistence type="predicted"/>
<dbReference type="InterPro" id="IPR001005">
    <property type="entry name" value="SANT/Myb"/>
</dbReference>
<organism evidence="2 3">
    <name type="scientific">Armillaria luteobubalina</name>
    <dbReference type="NCBI Taxonomy" id="153913"/>
    <lineage>
        <taxon>Eukaryota</taxon>
        <taxon>Fungi</taxon>
        <taxon>Dikarya</taxon>
        <taxon>Basidiomycota</taxon>
        <taxon>Agaricomycotina</taxon>
        <taxon>Agaricomycetes</taxon>
        <taxon>Agaricomycetidae</taxon>
        <taxon>Agaricales</taxon>
        <taxon>Marasmiineae</taxon>
        <taxon>Physalacriaceae</taxon>
        <taxon>Armillaria</taxon>
    </lineage>
</organism>
<evidence type="ECO:0000256" key="1">
    <source>
        <dbReference type="SAM" id="MobiDB-lite"/>
    </source>
</evidence>
<dbReference type="GO" id="GO:0000500">
    <property type="term" value="C:RNA polymerase I upstream activating factor complex"/>
    <property type="evidence" value="ECO:0007669"/>
    <property type="project" value="InterPro"/>
</dbReference>
<dbReference type="GO" id="GO:0001181">
    <property type="term" value="F:RNA polymerase I general transcription initiation factor activity"/>
    <property type="evidence" value="ECO:0007669"/>
    <property type="project" value="TreeGrafter"/>
</dbReference>
<dbReference type="GO" id="GO:0042790">
    <property type="term" value="P:nucleolar large rRNA transcription by RNA polymerase I"/>
    <property type="evidence" value="ECO:0007669"/>
    <property type="project" value="InterPro"/>
</dbReference>
<reference evidence="2" key="1">
    <citation type="submission" date="2023-06" db="EMBL/GenBank/DDBJ databases">
        <authorList>
            <consortium name="Lawrence Berkeley National Laboratory"/>
            <person name="Ahrendt S."/>
            <person name="Sahu N."/>
            <person name="Indic B."/>
            <person name="Wong-Bajracharya J."/>
            <person name="Merenyi Z."/>
            <person name="Ke H.-M."/>
            <person name="Monk M."/>
            <person name="Kocsube S."/>
            <person name="Drula E."/>
            <person name="Lipzen A."/>
            <person name="Balint B."/>
            <person name="Henrissat B."/>
            <person name="Andreopoulos B."/>
            <person name="Martin F.M."/>
            <person name="Harder C.B."/>
            <person name="Rigling D."/>
            <person name="Ford K.L."/>
            <person name="Foster G.D."/>
            <person name="Pangilinan J."/>
            <person name="Papanicolaou A."/>
            <person name="Barry K."/>
            <person name="LaButti K."/>
            <person name="Viragh M."/>
            <person name="Koriabine M."/>
            <person name="Yan M."/>
            <person name="Riley R."/>
            <person name="Champramary S."/>
            <person name="Plett K.L."/>
            <person name="Tsai I.J."/>
            <person name="Slot J."/>
            <person name="Sipos G."/>
            <person name="Plett J."/>
            <person name="Nagy L.G."/>
            <person name="Grigoriev I.V."/>
        </authorList>
    </citation>
    <scope>NUCLEOTIDE SEQUENCE</scope>
    <source>
        <strain evidence="2">HWK02</strain>
    </source>
</reference>
<feature type="compositionally biased region" description="Basic and acidic residues" evidence="1">
    <location>
        <begin position="376"/>
        <end position="396"/>
    </location>
</feature>
<dbReference type="GO" id="GO:0006361">
    <property type="term" value="P:transcription initiation at RNA polymerase I promoter"/>
    <property type="evidence" value="ECO:0007669"/>
    <property type="project" value="TreeGrafter"/>
</dbReference>
<dbReference type="Proteomes" id="UP001175228">
    <property type="component" value="Unassembled WGS sequence"/>
</dbReference>
<feature type="compositionally biased region" description="Pro residues" evidence="1">
    <location>
        <begin position="281"/>
        <end position="294"/>
    </location>
</feature>
<comment type="caution">
    <text evidence="2">The sequence shown here is derived from an EMBL/GenBank/DDBJ whole genome shotgun (WGS) entry which is preliminary data.</text>
</comment>
<keyword evidence="3" id="KW-1185">Reference proteome</keyword>
<dbReference type="PANTHER" id="PTHR28079">
    <property type="entry name" value="RNA POLYMERASE I-SPECIFIC TRANSCRIPTION INITIATION FACTOR RRN5"/>
    <property type="match status" value="1"/>
</dbReference>
<dbReference type="InterPro" id="IPR039601">
    <property type="entry name" value="Rrn5"/>
</dbReference>
<dbReference type="AlphaFoldDB" id="A0AA39QMB6"/>
<sequence length="687" mass="76994">MDDEDHDGDTDNATHNSTLYMDLFRHHLSQLQANTDGSEPDYIPPTGYWTPSEKDTFFHALSVYSTLRPDLIAARLAHKSVADVCAYIDLLASASSKDQNPVTRRDLDISMEASDDWIQLEEVEGAHLSMDEGSWDAAAQRRANQELIGQEETRLFGDNTDQRHPLRDEFDSWKSTLEASWAKLDALKCMTPKQLTVLDSILFRDDDIQDSVTIEPAVVTGSPEQSESVQTVPPTLPETSTAVAVTGQTSDLVNDSILISESAGMLEEQLPTITMLPSVSPPLPSLTAPSPSPPDFELTRNLSQLSPKSRRRLQKRLYMRRKRAEVNGGEVVHNIGKLRPGRKQKPMPPKKRKRYSAVEKPSNEYIHSGEEICDDEGARRQLSEKDHATPTQDRDVSCGSSTQTPGNTRCAVEVDARVSEAEFHHRRASGKTEAAKFKQLLEERDVDATFLHQIDLGLLKVSPLGRLMMMYKSAYEPTDHPTVNTTISADTFRLLHAIIVEFTTSVIHRSIVYREQDNFLKANKKVWKDDKHVILPQHIKYALHMMGMPHLMNLEGSSEGDENAGDSGKEGNELTTDSESSSSEAAEKAEEEDDKEEGTDGDSEGSIEWDEQVDSVALPLHREMNPAIVRLSSDLGSSSEDILMSSDTDEELLMEELEDEADLDEQDMLLEQKDQQYLWDMGFRRIE</sequence>
<feature type="compositionally biased region" description="Low complexity" evidence="1">
    <location>
        <begin position="575"/>
        <end position="584"/>
    </location>
</feature>
<feature type="compositionally biased region" description="Acidic residues" evidence="1">
    <location>
        <begin position="589"/>
        <end position="609"/>
    </location>
</feature>
<dbReference type="EMBL" id="JAUEPU010000002">
    <property type="protein sequence ID" value="KAK0504590.1"/>
    <property type="molecule type" value="Genomic_DNA"/>
</dbReference>
<gene>
    <name evidence="2" type="ORF">EDD18DRAFT_1325967</name>
</gene>
<feature type="region of interest" description="Disordered" evidence="1">
    <location>
        <begin position="336"/>
        <end position="408"/>
    </location>
</feature>
<accession>A0AA39QMB6</accession>
<protein>
    <submittedName>
        <fullName evidence="2">Uncharacterized protein</fullName>
    </submittedName>
</protein>
<evidence type="ECO:0000313" key="3">
    <source>
        <dbReference type="Proteomes" id="UP001175228"/>
    </source>
</evidence>
<dbReference type="GO" id="GO:0000182">
    <property type="term" value="F:rDNA binding"/>
    <property type="evidence" value="ECO:0007669"/>
    <property type="project" value="TreeGrafter"/>
</dbReference>
<evidence type="ECO:0000313" key="2">
    <source>
        <dbReference type="EMBL" id="KAK0504590.1"/>
    </source>
</evidence>